<keyword evidence="2" id="KW-0808">Transferase</keyword>
<dbReference type="PANTHER" id="PTHR14237">
    <property type="entry name" value="MOLYBDOPTERIN COFACTOR SULFURASE MOSC"/>
    <property type="match status" value="1"/>
</dbReference>
<feature type="domain" description="Aminotransferase class V" evidence="1">
    <location>
        <begin position="35"/>
        <end position="159"/>
    </location>
</feature>
<reference evidence="2" key="1">
    <citation type="journal article" date="2021" name="Nat. Commun.">
        <title>Genetic determinants of endophytism in the Arabidopsis root mycobiome.</title>
        <authorList>
            <person name="Mesny F."/>
            <person name="Miyauchi S."/>
            <person name="Thiergart T."/>
            <person name="Pickel B."/>
            <person name="Atanasova L."/>
            <person name="Karlsson M."/>
            <person name="Huettel B."/>
            <person name="Barry K.W."/>
            <person name="Haridas S."/>
            <person name="Chen C."/>
            <person name="Bauer D."/>
            <person name="Andreopoulos W."/>
            <person name="Pangilinan J."/>
            <person name="LaButti K."/>
            <person name="Riley R."/>
            <person name="Lipzen A."/>
            <person name="Clum A."/>
            <person name="Drula E."/>
            <person name="Henrissat B."/>
            <person name="Kohler A."/>
            <person name="Grigoriev I.V."/>
            <person name="Martin F.M."/>
            <person name="Hacquard S."/>
        </authorList>
    </citation>
    <scope>NUCLEOTIDE SEQUENCE</scope>
    <source>
        <strain evidence="2">MPI-CAGE-AT-0016</strain>
    </source>
</reference>
<dbReference type="Proteomes" id="UP000813385">
    <property type="component" value="Unassembled WGS sequence"/>
</dbReference>
<dbReference type="InterPro" id="IPR015424">
    <property type="entry name" value="PyrdxlP-dep_Trfase"/>
</dbReference>
<dbReference type="PANTHER" id="PTHR14237:SF19">
    <property type="entry name" value="MITOCHONDRIAL AMIDOXIME REDUCING COMPONENT 1"/>
    <property type="match status" value="1"/>
</dbReference>
<gene>
    <name evidence="2" type="ORF">B0T11DRAFT_289625</name>
</gene>
<dbReference type="Gene3D" id="3.90.1150.10">
    <property type="entry name" value="Aspartate Aminotransferase, domain 1"/>
    <property type="match status" value="1"/>
</dbReference>
<evidence type="ECO:0000259" key="1">
    <source>
        <dbReference type="Pfam" id="PF00266"/>
    </source>
</evidence>
<accession>A0A8K0T910</accession>
<dbReference type="EMBL" id="JAGPXD010000006">
    <property type="protein sequence ID" value="KAH7349650.1"/>
    <property type="molecule type" value="Genomic_DNA"/>
</dbReference>
<dbReference type="Pfam" id="PF00266">
    <property type="entry name" value="Aminotran_5"/>
    <property type="match status" value="2"/>
</dbReference>
<evidence type="ECO:0000313" key="2">
    <source>
        <dbReference type="EMBL" id="KAH7349650.1"/>
    </source>
</evidence>
<dbReference type="GO" id="GO:0016740">
    <property type="term" value="F:transferase activity"/>
    <property type="evidence" value="ECO:0007669"/>
    <property type="project" value="UniProtKB-KW"/>
</dbReference>
<dbReference type="Gene3D" id="3.40.640.10">
    <property type="entry name" value="Type I PLP-dependent aspartate aminotransferase-like (Major domain)"/>
    <property type="match status" value="1"/>
</dbReference>
<dbReference type="InterPro" id="IPR015422">
    <property type="entry name" value="PyrdxlP-dep_Trfase_small"/>
</dbReference>
<name>A0A8K0T910_9PEZI</name>
<dbReference type="InterPro" id="IPR000192">
    <property type="entry name" value="Aminotrans_V_dom"/>
</dbReference>
<dbReference type="OrthoDB" id="10264306at2759"/>
<dbReference type="AlphaFoldDB" id="A0A8K0T910"/>
<organism evidence="2 3">
    <name type="scientific">Plectosphaerella cucumerina</name>
    <dbReference type="NCBI Taxonomy" id="40658"/>
    <lineage>
        <taxon>Eukaryota</taxon>
        <taxon>Fungi</taxon>
        <taxon>Dikarya</taxon>
        <taxon>Ascomycota</taxon>
        <taxon>Pezizomycotina</taxon>
        <taxon>Sordariomycetes</taxon>
        <taxon>Hypocreomycetidae</taxon>
        <taxon>Glomerellales</taxon>
        <taxon>Plectosphaerellaceae</taxon>
        <taxon>Plectosphaerella</taxon>
    </lineage>
</organism>
<proteinExistence type="predicted"/>
<feature type="domain" description="Aminotransferase class V" evidence="1">
    <location>
        <begin position="192"/>
        <end position="467"/>
    </location>
</feature>
<sequence length="490" mass="53641">MASILENNPDYASTSLLDDLRKTEYGYMDEQNHVYLDYTGAGVASRSQFKAHEARLSSTIYGNPHSINPSSRPATELVEMTRARILQHLNASPDDYVVIFTQNASGGARLIAESYQFDHSSKLVLTSDNHNSVNGLREFARRAGTTTTYVDAVAPDLRIPTDAVMDALSDSGGSWFKHMTCGLFGRNKKPKKKGLFAYPAQSNFSGVRHPLSWVPMAQARGYDVLLDAAAFLPTSTLDLSMIQPEFVLISWYKLFGYPTGVGCLIARRDALARLERPWFAGGTVLAATVGEGMEWHLKGRDEAAFEDGTVNFLSIPDVHVGLDWLEGIGMSLVGRRVQCLTGWFLDRLLALEHANGAPMVALYGPRGTKMRGGTVTFNFLDDAGAVVDERLVAAESAAAGISLRTGCFCNPGGGQAAFGLEKRNVDQLRRHKPEDFEEAVELMDMSSKGAVRVSFGLVSTTGDIDRFFQWAETYRDRRACVKGLPPRGGC</sequence>
<dbReference type="InterPro" id="IPR015421">
    <property type="entry name" value="PyrdxlP-dep_Trfase_major"/>
</dbReference>
<protein>
    <submittedName>
        <fullName evidence="2">Pyridoxal phosphate-dependent transferase</fullName>
    </submittedName>
</protein>
<evidence type="ECO:0000313" key="3">
    <source>
        <dbReference type="Proteomes" id="UP000813385"/>
    </source>
</evidence>
<comment type="caution">
    <text evidence="2">The sequence shown here is derived from an EMBL/GenBank/DDBJ whole genome shotgun (WGS) entry which is preliminary data.</text>
</comment>
<dbReference type="SUPFAM" id="SSF53383">
    <property type="entry name" value="PLP-dependent transferases"/>
    <property type="match status" value="1"/>
</dbReference>
<keyword evidence="3" id="KW-1185">Reference proteome</keyword>